<keyword evidence="2" id="KW-0472">Membrane</keyword>
<name>G9IBX9_CARAL</name>
<feature type="transmembrane region" description="Helical" evidence="2">
    <location>
        <begin position="86"/>
        <end position="104"/>
    </location>
</feature>
<evidence type="ECO:0000256" key="2">
    <source>
        <dbReference type="RuleBase" id="RU004430"/>
    </source>
</evidence>
<comment type="subcellular location">
    <subcellularLocation>
        <location evidence="2">Mitochondrion membrane</location>
        <topology evidence="2">Multi-pass membrane protein</topology>
    </subcellularLocation>
</comment>
<dbReference type="GO" id="GO:0031966">
    <property type="term" value="C:mitochondrial membrane"/>
    <property type="evidence" value="ECO:0007669"/>
    <property type="project" value="UniProtKB-SubCell"/>
</dbReference>
<comment type="similarity">
    <text evidence="2">Belongs to the complex I subunit 6 family.</text>
</comment>
<feature type="transmembrane region" description="Helical" evidence="2">
    <location>
        <begin position="7"/>
        <end position="38"/>
    </location>
</feature>
<dbReference type="PANTHER" id="PTHR33269:SF17">
    <property type="entry name" value="NADH-UBIQUINONE OXIDOREDUCTASE CHAIN 6"/>
    <property type="match status" value="1"/>
</dbReference>
<keyword evidence="2" id="KW-0813">Transport</keyword>
<dbReference type="EC" id="7.1.1.2" evidence="2"/>
<sequence>MSRMSSILYLLIILFSSLVVSSFNPVFSVVWLVMSFIGGAILLWNMGCDFLAVLIIIVYVGAIAVLFLFVIMMLPTTLRPERIRTANFIPFILFSFLLTMVGKLESSSIETLDSSVLLDIKSLNCIEGISLWLYGNGIMWVILAGIILLVALVGALVLCINPSSLSQSDSRRQEVFSQITR</sequence>
<keyword evidence="2" id="KW-0520">NAD</keyword>
<dbReference type="Gene3D" id="1.20.120.1200">
    <property type="entry name" value="NADH-ubiquinone/plastoquinone oxidoreductase chain 6, subunit NuoJ"/>
    <property type="match status" value="1"/>
</dbReference>
<keyword evidence="2" id="KW-0830">Ubiquinone</keyword>
<comment type="catalytic activity">
    <reaction evidence="2">
        <text>a ubiquinone + NADH + 5 H(+)(in) = a ubiquinol + NAD(+) + 4 H(+)(out)</text>
        <dbReference type="Rhea" id="RHEA:29091"/>
        <dbReference type="Rhea" id="RHEA-COMP:9565"/>
        <dbReference type="Rhea" id="RHEA-COMP:9566"/>
        <dbReference type="ChEBI" id="CHEBI:15378"/>
        <dbReference type="ChEBI" id="CHEBI:16389"/>
        <dbReference type="ChEBI" id="CHEBI:17976"/>
        <dbReference type="ChEBI" id="CHEBI:57540"/>
        <dbReference type="ChEBI" id="CHEBI:57945"/>
        <dbReference type="EC" id="7.1.1.2"/>
    </reaction>
</comment>
<reference evidence="3" key="1">
    <citation type="journal article" date="2012" name="Genome Biol. Evol.">
        <title>First complete mitochondrial genome sequence from a box jellyfish reveals a highly fragmented linear architecture and insights into telomere evolution.</title>
        <authorList>
            <person name="Smith D.R."/>
            <person name="Kayal E."/>
            <person name="Yanagihara A.A."/>
            <person name="Collins A.G."/>
            <person name="Pirro S."/>
            <person name="Keeling P.J."/>
        </authorList>
    </citation>
    <scope>NUCLEOTIDE SEQUENCE</scope>
    <source>
        <strain evidence="3">A</strain>
    </source>
</reference>
<organism evidence="3">
    <name type="scientific">Carybdea alata</name>
    <name type="common">Hawaiian box jellyfish</name>
    <dbReference type="NCBI Taxonomy" id="1193083"/>
    <lineage>
        <taxon>Eukaryota</taxon>
        <taxon>Metazoa</taxon>
        <taxon>Cnidaria</taxon>
        <taxon>Cubozoa</taxon>
        <taxon>Carybdeida</taxon>
        <taxon>Alatinidae</taxon>
        <taxon>Alatina</taxon>
    </lineage>
</organism>
<dbReference type="GO" id="GO:0008137">
    <property type="term" value="F:NADH dehydrogenase (ubiquinone) activity"/>
    <property type="evidence" value="ECO:0007669"/>
    <property type="project" value="UniProtKB-UniRule"/>
</dbReference>
<geneLocation type="mitochondrion" evidence="3"/>
<dbReference type="AlphaFoldDB" id="G9IBX9"/>
<protein>
    <recommendedName>
        <fullName evidence="1 2">NADH-ubiquinone oxidoreductase chain 6</fullName>
        <ecNumber evidence="2">7.1.1.2</ecNumber>
    </recommendedName>
</protein>
<gene>
    <name evidence="3" type="primary">nad6</name>
</gene>
<keyword evidence="2 3" id="KW-0496">Mitochondrion</keyword>
<dbReference type="PANTHER" id="PTHR33269">
    <property type="entry name" value="NADH-UBIQUINONE OXIDOREDUCTASE CHAIN 6"/>
    <property type="match status" value="1"/>
</dbReference>
<feature type="transmembrane region" description="Helical" evidence="2">
    <location>
        <begin position="138"/>
        <end position="161"/>
    </location>
</feature>
<feature type="transmembrane region" description="Helical" evidence="2">
    <location>
        <begin position="50"/>
        <end position="74"/>
    </location>
</feature>
<keyword evidence="2" id="KW-0812">Transmembrane</keyword>
<keyword evidence="2" id="KW-1278">Translocase</keyword>
<dbReference type="EMBL" id="JN642331">
    <property type="protein sequence ID" value="AEP83090.1"/>
    <property type="molecule type" value="Genomic_DNA"/>
</dbReference>
<keyword evidence="2" id="KW-1133">Transmembrane helix</keyword>
<comment type="function">
    <text evidence="2">Core subunit of the mitochondrial membrane respiratory chain NADH dehydrogenase (Complex I) which catalyzes electron transfer from NADH through the respiratory chain, using ubiquinone as an electron acceptor. Essential for the catalytic activity and assembly of complex I.</text>
</comment>
<keyword evidence="2" id="KW-0679">Respiratory chain</keyword>
<dbReference type="Pfam" id="PF00499">
    <property type="entry name" value="Oxidored_q3"/>
    <property type="match status" value="1"/>
</dbReference>
<dbReference type="InterPro" id="IPR042106">
    <property type="entry name" value="Nuo/plastoQ_OxRdtase_6_NuoJ"/>
</dbReference>
<accession>G9IBX9</accession>
<proteinExistence type="inferred from homology"/>
<dbReference type="InterPro" id="IPR001457">
    <property type="entry name" value="NADH_UbQ/plastoQ_OxRdtase_su6"/>
</dbReference>
<evidence type="ECO:0000256" key="1">
    <source>
        <dbReference type="ARBA" id="ARBA00021095"/>
    </source>
</evidence>
<keyword evidence="2" id="KW-0249">Electron transport</keyword>
<evidence type="ECO:0000313" key="3">
    <source>
        <dbReference type="EMBL" id="AEP83090.1"/>
    </source>
</evidence>